<dbReference type="Proteomes" id="UP001165064">
    <property type="component" value="Unassembled WGS sequence"/>
</dbReference>
<keyword evidence="2" id="KW-1185">Reference proteome</keyword>
<comment type="caution">
    <text evidence="1">The sequence shown here is derived from an EMBL/GenBank/DDBJ whole genome shotgun (WGS) entry which is preliminary data.</text>
</comment>
<dbReference type="EMBL" id="BSXS01004355">
    <property type="protein sequence ID" value="GME82854.1"/>
    <property type="molecule type" value="Genomic_DNA"/>
</dbReference>
<organism evidence="1 2">
    <name type="scientific">Ambrosiozyma monospora</name>
    <name type="common">Yeast</name>
    <name type="synonym">Endomycopsis monosporus</name>
    <dbReference type="NCBI Taxonomy" id="43982"/>
    <lineage>
        <taxon>Eukaryota</taxon>
        <taxon>Fungi</taxon>
        <taxon>Dikarya</taxon>
        <taxon>Ascomycota</taxon>
        <taxon>Saccharomycotina</taxon>
        <taxon>Pichiomycetes</taxon>
        <taxon>Pichiales</taxon>
        <taxon>Pichiaceae</taxon>
        <taxon>Ambrosiozyma</taxon>
    </lineage>
</organism>
<evidence type="ECO:0000313" key="2">
    <source>
        <dbReference type="Proteomes" id="UP001165064"/>
    </source>
</evidence>
<name>A0ACB5T7I1_AMBMO</name>
<evidence type="ECO:0000313" key="1">
    <source>
        <dbReference type="EMBL" id="GME82854.1"/>
    </source>
</evidence>
<reference evidence="1" key="1">
    <citation type="submission" date="2023-04" db="EMBL/GenBank/DDBJ databases">
        <title>Ambrosiozyma monospora NBRC 10751.</title>
        <authorList>
            <person name="Ichikawa N."/>
            <person name="Sato H."/>
            <person name="Tonouchi N."/>
        </authorList>
    </citation>
    <scope>NUCLEOTIDE SEQUENCE</scope>
    <source>
        <strain evidence="1">NBRC 10751</strain>
    </source>
</reference>
<sequence>MPDFGGKSKSNRCRLPSPPSSSSSSNPYNSNYSSNAIDIDIPEIQSLPNGRKPDFGTGSGNSKKSQPHSQPSSPSSRFTKKYEEYSGSTSSLDATDSGSVYAGASFHSAPSAVSLPKPSFMSKK</sequence>
<accession>A0ACB5T7I1</accession>
<protein>
    <submittedName>
        <fullName evidence="1">Unnamed protein product</fullName>
    </submittedName>
</protein>
<proteinExistence type="predicted"/>
<gene>
    <name evidence="1" type="ORF">Amon02_000578600</name>
</gene>